<keyword evidence="2" id="KW-1185">Reference proteome</keyword>
<dbReference type="Proteomes" id="UP001325023">
    <property type="component" value="Chromosome"/>
</dbReference>
<gene>
    <name evidence="1" type="ORF">U0037_08245</name>
</gene>
<protein>
    <submittedName>
        <fullName evidence="1">Lipopolysaccharide assembly protein LapA domain-containing protein</fullName>
    </submittedName>
</protein>
<evidence type="ECO:0000313" key="2">
    <source>
        <dbReference type="Proteomes" id="UP001325023"/>
    </source>
</evidence>
<accession>A0ACD4XXP9</accession>
<name>A0ACD4XXP9_PSEFL</name>
<proteinExistence type="predicted"/>
<reference evidence="1" key="1">
    <citation type="submission" date="2023-12" db="EMBL/GenBank/DDBJ databases">
        <title>Genome sequencing and assembly of bacterial species from a model synthetic community.</title>
        <authorList>
            <person name="Hogle S.L."/>
        </authorList>
    </citation>
    <scope>NUCLEOTIDE SEQUENCE</scope>
    <source>
        <strain evidence="1">SBW25</strain>
    </source>
</reference>
<dbReference type="EMBL" id="CP140009">
    <property type="protein sequence ID" value="WQD73943.1"/>
    <property type="molecule type" value="Genomic_DNA"/>
</dbReference>
<sequence>MLRVGRVIAILVLLSVLVLVLAFVLENQQEITISFFGWATPQLPASVFLALSLIVGMVAGPVLGVLVKINRFGKTRHLS</sequence>
<organism evidence="1 2">
    <name type="scientific">Pseudomonas fluorescens</name>
    <dbReference type="NCBI Taxonomy" id="294"/>
    <lineage>
        <taxon>Bacteria</taxon>
        <taxon>Pseudomonadati</taxon>
        <taxon>Pseudomonadota</taxon>
        <taxon>Gammaproteobacteria</taxon>
        <taxon>Pseudomonadales</taxon>
        <taxon>Pseudomonadaceae</taxon>
        <taxon>Pseudomonas</taxon>
    </lineage>
</organism>
<evidence type="ECO:0000313" key="1">
    <source>
        <dbReference type="EMBL" id="WQD73943.1"/>
    </source>
</evidence>